<keyword evidence="3" id="KW-1185">Reference proteome</keyword>
<organism evidence="2 3">
    <name type="scientific">Muricoccus pecuniae</name>
    <dbReference type="NCBI Taxonomy" id="693023"/>
    <lineage>
        <taxon>Bacteria</taxon>
        <taxon>Pseudomonadati</taxon>
        <taxon>Pseudomonadota</taxon>
        <taxon>Alphaproteobacteria</taxon>
        <taxon>Acetobacterales</taxon>
        <taxon>Roseomonadaceae</taxon>
        <taxon>Muricoccus</taxon>
    </lineage>
</organism>
<evidence type="ECO:0000259" key="1">
    <source>
        <dbReference type="Pfam" id="PF10005"/>
    </source>
</evidence>
<dbReference type="InterPro" id="IPR011201">
    <property type="entry name" value="Zinc-ribbon_6_bact"/>
</dbReference>
<evidence type="ECO:0000313" key="3">
    <source>
        <dbReference type="Proteomes" id="UP000580654"/>
    </source>
</evidence>
<gene>
    <name evidence="2" type="ORF">FHS87_001036</name>
</gene>
<comment type="caution">
    <text evidence="2">The sequence shown here is derived from an EMBL/GenBank/DDBJ whole genome shotgun (WGS) entry which is preliminary data.</text>
</comment>
<dbReference type="PIRSF" id="PIRSF012641">
    <property type="entry name" value="UCP012641"/>
    <property type="match status" value="1"/>
</dbReference>
<evidence type="ECO:0000313" key="2">
    <source>
        <dbReference type="EMBL" id="MBB5693017.1"/>
    </source>
</evidence>
<accession>A0A840Y9H1</accession>
<dbReference type="EMBL" id="JACIJD010000003">
    <property type="protein sequence ID" value="MBB5693017.1"/>
    <property type="molecule type" value="Genomic_DNA"/>
</dbReference>
<dbReference type="Pfam" id="PF10005">
    <property type="entry name" value="Zn_ribbon_DZR_6"/>
    <property type="match status" value="1"/>
</dbReference>
<dbReference type="Proteomes" id="UP000580654">
    <property type="component" value="Unassembled WGS sequence"/>
</dbReference>
<sequence length="357" mass="40771">MRLFRCQNCDQLLYFENTRCERCKFRLGYLPDRAQLSAVDQQGQEWRPLASPDRTRRFCANAEFDVCNWTIPADSPDSYCAACRHNRTVPDTTLDNNLQAWRKLEAAKHRLFYTLVRFCLPLATRNEDPEGLAFDFLADSPDPSGPKVMTGHDNGLITIALQEADDAERETRRKNMGEPYRTLLGHFRHEVGHYFWDKLVRDGGKLDACRAVFGDDSISYEQALQKHYAEGPPANWQDSYVSAYATTHPWEDFAETWAHYLHIVDTLETASSFGLRVQPKLDNTGMLHAKIDYDPYKEGDITRIIDDWLPLAFAVNSLNRSMGQPDLYPFVLSPAVITKLGFIHDLVRGNEMPAGNG</sequence>
<dbReference type="RefSeq" id="WP_184514566.1">
    <property type="nucleotide sequence ID" value="NZ_JACIJD010000003.1"/>
</dbReference>
<feature type="domain" description="Zinc-ribbon" evidence="1">
    <location>
        <begin position="3"/>
        <end position="93"/>
    </location>
</feature>
<dbReference type="Gene3D" id="3.40.390.70">
    <property type="match status" value="1"/>
</dbReference>
<dbReference type="Pfam" id="PF15887">
    <property type="entry name" value="Peptidase_Mx"/>
    <property type="match status" value="1"/>
</dbReference>
<protein>
    <recommendedName>
        <fullName evidence="1">Zinc-ribbon domain-containing protein</fullName>
    </recommendedName>
</protein>
<reference evidence="2 3" key="1">
    <citation type="submission" date="2020-08" db="EMBL/GenBank/DDBJ databases">
        <title>Genomic Encyclopedia of Type Strains, Phase IV (KMG-IV): sequencing the most valuable type-strain genomes for metagenomic binning, comparative biology and taxonomic classification.</title>
        <authorList>
            <person name="Goeker M."/>
        </authorList>
    </citation>
    <scope>NUCLEOTIDE SEQUENCE [LARGE SCALE GENOMIC DNA]</scope>
    <source>
        <strain evidence="2 3">DSM 25622</strain>
    </source>
</reference>
<dbReference type="AlphaFoldDB" id="A0A840Y9H1"/>
<proteinExistence type="predicted"/>
<dbReference type="InterPro" id="IPR031321">
    <property type="entry name" value="UCP012641"/>
</dbReference>
<name>A0A840Y9H1_9PROT</name>